<proteinExistence type="predicted"/>
<dbReference type="EMBL" id="LT607413">
    <property type="protein sequence ID" value="SCE89228.1"/>
    <property type="molecule type" value="Genomic_DNA"/>
</dbReference>
<evidence type="ECO:0000256" key="1">
    <source>
        <dbReference type="SAM" id="Phobius"/>
    </source>
</evidence>
<protein>
    <submittedName>
        <fullName evidence="2">Uncharacterized protein</fullName>
    </submittedName>
</protein>
<name>A0A1C4VZ63_MICEC</name>
<accession>A0A1C4VZ63</accession>
<evidence type="ECO:0000313" key="3">
    <source>
        <dbReference type="Proteomes" id="UP000198253"/>
    </source>
</evidence>
<dbReference type="AlphaFoldDB" id="A0A1C4VZ63"/>
<feature type="transmembrane region" description="Helical" evidence="1">
    <location>
        <begin position="106"/>
        <end position="127"/>
    </location>
</feature>
<organism evidence="2 3">
    <name type="scientific">Micromonospora echinospora</name>
    <name type="common">Micromonospora purpurea</name>
    <dbReference type="NCBI Taxonomy" id="1877"/>
    <lineage>
        <taxon>Bacteria</taxon>
        <taxon>Bacillati</taxon>
        <taxon>Actinomycetota</taxon>
        <taxon>Actinomycetes</taxon>
        <taxon>Micromonosporales</taxon>
        <taxon>Micromonosporaceae</taxon>
        <taxon>Micromonospora</taxon>
    </lineage>
</organism>
<sequence>MSMGLIQIAVVGLAVLLRLTSFGWFAIIAIIVSAMSLGIVPVIVLGPLIYAGFSAPQSAWPLLITADLLLLVCALTFEDGGDNTSASPLQVLTGSRGLSGRATDKAFQFCGIAYLLTLPALVIWTIAG</sequence>
<dbReference type="Proteomes" id="UP000198253">
    <property type="component" value="Chromosome I"/>
</dbReference>
<dbReference type="InParanoid" id="A0A1C4VZ63"/>
<dbReference type="RefSeq" id="WP_170107857.1">
    <property type="nucleotide sequence ID" value="NZ_NGNT01000008.1"/>
</dbReference>
<evidence type="ECO:0000313" key="2">
    <source>
        <dbReference type="EMBL" id="SCE89228.1"/>
    </source>
</evidence>
<keyword evidence="1" id="KW-0812">Transmembrane</keyword>
<keyword evidence="3" id="KW-1185">Reference proteome</keyword>
<keyword evidence="1" id="KW-0472">Membrane</keyword>
<gene>
    <name evidence="2" type="ORF">GA0070618_1719</name>
</gene>
<keyword evidence="1" id="KW-1133">Transmembrane helix</keyword>
<reference evidence="3" key="1">
    <citation type="submission" date="2016-06" db="EMBL/GenBank/DDBJ databases">
        <authorList>
            <person name="Varghese N."/>
            <person name="Submissions Spin"/>
        </authorList>
    </citation>
    <scope>NUCLEOTIDE SEQUENCE [LARGE SCALE GENOMIC DNA]</scope>
    <source>
        <strain evidence="3">DSM 43816</strain>
    </source>
</reference>
<feature type="transmembrane region" description="Helical" evidence="1">
    <location>
        <begin position="59"/>
        <end position="77"/>
    </location>
</feature>